<dbReference type="Gene3D" id="3.40.50.1820">
    <property type="entry name" value="alpha/beta hydrolase"/>
    <property type="match status" value="1"/>
</dbReference>
<organism evidence="2 3">
    <name type="scientific">Lentzea kristufekii</name>
    <dbReference type="NCBI Taxonomy" id="3095430"/>
    <lineage>
        <taxon>Bacteria</taxon>
        <taxon>Bacillati</taxon>
        <taxon>Actinomycetota</taxon>
        <taxon>Actinomycetes</taxon>
        <taxon>Pseudonocardiales</taxon>
        <taxon>Pseudonocardiaceae</taxon>
        <taxon>Lentzea</taxon>
    </lineage>
</organism>
<feature type="domain" description="AB hydrolase-1" evidence="1">
    <location>
        <begin position="34"/>
        <end position="266"/>
    </location>
</feature>
<gene>
    <name evidence="2" type="ORF">SK571_29515</name>
</gene>
<dbReference type="PANTHER" id="PTHR43433:SF5">
    <property type="entry name" value="AB HYDROLASE-1 DOMAIN-CONTAINING PROTEIN"/>
    <property type="match status" value="1"/>
</dbReference>
<dbReference type="EMBL" id="JAXAVV010000016">
    <property type="protein sequence ID" value="MDX8053530.1"/>
    <property type="molecule type" value="Genomic_DNA"/>
</dbReference>
<reference evidence="2 3" key="1">
    <citation type="submission" date="2023-11" db="EMBL/GenBank/DDBJ databases">
        <title>Lentzea sokolovensis, sp. nov., Lentzea kristufkii, sp. nov., and Lentzea miocenensis, sp. nov., rare actinobacteria from Sokolov Coal Basin, Miocene lacustrine sediment, Czech Republic.</title>
        <authorList>
            <person name="Lara A."/>
            <person name="Kotroba L."/>
            <person name="Nouioui I."/>
            <person name="Neumann-Schaal M."/>
            <person name="Mast Y."/>
            <person name="Chronakova A."/>
        </authorList>
    </citation>
    <scope>NUCLEOTIDE SEQUENCE [LARGE SCALE GENOMIC DNA]</scope>
    <source>
        <strain evidence="2 3">BCCO 10_0798</strain>
    </source>
</reference>
<sequence>MTVITAYKDAPTRTVDIGGTTFAYRQLGPDTGTPVIFLNHLAAVLDNWDPRVVDGIAARHRVITFDNRGVGASQGRTPRSVDAMARDAVAFIRALGHDRVDLLGFSLGGFVAQVIAAEEPRLVRRMILAGTGPAGGEGIDRVTRVTVLDTLKAALTFKDPKEYLFFARTTKGRAAARQFVNRLKERTDDRDKPISVTAFRNQLKAIHGWGVQRPSDLTAVQQPVLVANGDHDRMVPSSNSADLARRLPDARLTLYPDAGHGGIFQHHDEFVAEALEFLES</sequence>
<keyword evidence="3" id="KW-1185">Reference proteome</keyword>
<dbReference type="PRINTS" id="PR00111">
    <property type="entry name" value="ABHYDROLASE"/>
</dbReference>
<reference evidence="2 3" key="2">
    <citation type="submission" date="2023-11" db="EMBL/GenBank/DDBJ databases">
        <authorList>
            <person name="Lara A.C."/>
            <person name="Chronakova A."/>
        </authorList>
    </citation>
    <scope>NUCLEOTIDE SEQUENCE [LARGE SCALE GENOMIC DNA]</scope>
    <source>
        <strain evidence="2 3">BCCO 10_0798</strain>
    </source>
</reference>
<dbReference type="InterPro" id="IPR000073">
    <property type="entry name" value="AB_hydrolase_1"/>
</dbReference>
<evidence type="ECO:0000313" key="3">
    <source>
        <dbReference type="Proteomes" id="UP001271792"/>
    </source>
</evidence>
<dbReference type="SUPFAM" id="SSF53474">
    <property type="entry name" value="alpha/beta-Hydrolases"/>
    <property type="match status" value="1"/>
</dbReference>
<proteinExistence type="predicted"/>
<evidence type="ECO:0000259" key="1">
    <source>
        <dbReference type="Pfam" id="PF00561"/>
    </source>
</evidence>
<keyword evidence="2" id="KW-0378">Hydrolase</keyword>
<name>A0ABU4TYY6_9PSEU</name>
<dbReference type="RefSeq" id="WP_319987346.1">
    <property type="nucleotide sequence ID" value="NZ_JAXAVV010000016.1"/>
</dbReference>
<accession>A0ABU4TYY6</accession>
<dbReference type="Proteomes" id="UP001271792">
    <property type="component" value="Unassembled WGS sequence"/>
</dbReference>
<dbReference type="Pfam" id="PF00561">
    <property type="entry name" value="Abhydrolase_1"/>
    <property type="match status" value="1"/>
</dbReference>
<dbReference type="InterPro" id="IPR050471">
    <property type="entry name" value="AB_hydrolase"/>
</dbReference>
<protein>
    <submittedName>
        <fullName evidence="2">Alpha/beta hydrolase</fullName>
    </submittedName>
</protein>
<dbReference type="PANTHER" id="PTHR43433">
    <property type="entry name" value="HYDROLASE, ALPHA/BETA FOLD FAMILY PROTEIN"/>
    <property type="match status" value="1"/>
</dbReference>
<dbReference type="InterPro" id="IPR029058">
    <property type="entry name" value="AB_hydrolase_fold"/>
</dbReference>
<dbReference type="GO" id="GO:0016787">
    <property type="term" value="F:hydrolase activity"/>
    <property type="evidence" value="ECO:0007669"/>
    <property type="project" value="UniProtKB-KW"/>
</dbReference>
<comment type="caution">
    <text evidence="2">The sequence shown here is derived from an EMBL/GenBank/DDBJ whole genome shotgun (WGS) entry which is preliminary data.</text>
</comment>
<evidence type="ECO:0000313" key="2">
    <source>
        <dbReference type="EMBL" id="MDX8053530.1"/>
    </source>
</evidence>